<name>A0A1Y3BLM2_EURMA</name>
<keyword evidence="2" id="KW-1185">Reference proteome</keyword>
<reference evidence="1 2" key="1">
    <citation type="submission" date="2017-03" db="EMBL/GenBank/DDBJ databases">
        <title>Genome Survey of Euroglyphus maynei.</title>
        <authorList>
            <person name="Arlian L.G."/>
            <person name="Morgan M.S."/>
            <person name="Rider S.D."/>
        </authorList>
    </citation>
    <scope>NUCLEOTIDE SEQUENCE [LARGE SCALE GENOMIC DNA]</scope>
    <source>
        <strain evidence="1">Arlian Lab</strain>
        <tissue evidence="1">Whole body</tissue>
    </source>
</reference>
<evidence type="ECO:0000313" key="1">
    <source>
        <dbReference type="EMBL" id="OTF80808.1"/>
    </source>
</evidence>
<dbReference type="AlphaFoldDB" id="A0A1Y3BLM2"/>
<comment type="caution">
    <text evidence="1">The sequence shown here is derived from an EMBL/GenBank/DDBJ whole genome shotgun (WGS) entry which is preliminary data.</text>
</comment>
<accession>A0A1Y3BLM2</accession>
<organism evidence="1 2">
    <name type="scientific">Euroglyphus maynei</name>
    <name type="common">Mayne's house dust mite</name>
    <dbReference type="NCBI Taxonomy" id="6958"/>
    <lineage>
        <taxon>Eukaryota</taxon>
        <taxon>Metazoa</taxon>
        <taxon>Ecdysozoa</taxon>
        <taxon>Arthropoda</taxon>
        <taxon>Chelicerata</taxon>
        <taxon>Arachnida</taxon>
        <taxon>Acari</taxon>
        <taxon>Acariformes</taxon>
        <taxon>Sarcoptiformes</taxon>
        <taxon>Astigmata</taxon>
        <taxon>Psoroptidia</taxon>
        <taxon>Analgoidea</taxon>
        <taxon>Pyroglyphidae</taxon>
        <taxon>Pyroglyphinae</taxon>
        <taxon>Euroglyphus</taxon>
    </lineage>
</organism>
<evidence type="ECO:0000313" key="2">
    <source>
        <dbReference type="Proteomes" id="UP000194236"/>
    </source>
</evidence>
<dbReference type="Proteomes" id="UP000194236">
    <property type="component" value="Unassembled WGS sequence"/>
</dbReference>
<sequence>MITNIMVKVVIFVVTMDDDLAN</sequence>
<gene>
    <name evidence="1" type="ORF">BLA29_015373</name>
</gene>
<proteinExistence type="predicted"/>
<protein>
    <submittedName>
        <fullName evidence="1">Uncharacterized protein</fullName>
    </submittedName>
</protein>
<dbReference type="EMBL" id="MUJZ01016497">
    <property type="protein sequence ID" value="OTF80808.1"/>
    <property type="molecule type" value="Genomic_DNA"/>
</dbReference>